<evidence type="ECO:0000313" key="2">
    <source>
        <dbReference type="EMBL" id="KAA3484515.1"/>
    </source>
</evidence>
<dbReference type="Proteomes" id="UP000325315">
    <property type="component" value="Unassembled WGS sequence"/>
</dbReference>
<protein>
    <submittedName>
        <fullName evidence="2">DNA/RNA polymerases superfamily protein</fullName>
    </submittedName>
</protein>
<reference evidence="3" key="1">
    <citation type="journal article" date="2019" name="Plant Biotechnol. J.">
        <title>Genome sequencing of the Australian wild diploid species Gossypium australe highlights disease resistance and delayed gland morphogenesis.</title>
        <authorList>
            <person name="Cai Y."/>
            <person name="Cai X."/>
            <person name="Wang Q."/>
            <person name="Wang P."/>
            <person name="Zhang Y."/>
            <person name="Cai C."/>
            <person name="Xu Y."/>
            <person name="Wang K."/>
            <person name="Zhou Z."/>
            <person name="Wang C."/>
            <person name="Geng S."/>
            <person name="Li B."/>
            <person name="Dong Q."/>
            <person name="Hou Y."/>
            <person name="Wang H."/>
            <person name="Ai P."/>
            <person name="Liu Z."/>
            <person name="Yi F."/>
            <person name="Sun M."/>
            <person name="An G."/>
            <person name="Cheng J."/>
            <person name="Zhang Y."/>
            <person name="Shi Q."/>
            <person name="Xie Y."/>
            <person name="Shi X."/>
            <person name="Chang Y."/>
            <person name="Huang F."/>
            <person name="Chen Y."/>
            <person name="Hong S."/>
            <person name="Mi L."/>
            <person name="Sun Q."/>
            <person name="Zhang L."/>
            <person name="Zhou B."/>
            <person name="Peng R."/>
            <person name="Zhang X."/>
            <person name="Liu F."/>
        </authorList>
    </citation>
    <scope>NUCLEOTIDE SEQUENCE [LARGE SCALE GENOMIC DNA]</scope>
    <source>
        <strain evidence="3">cv. PA1801</strain>
    </source>
</reference>
<accession>A0A5B6WUF6</accession>
<gene>
    <name evidence="2" type="ORF">EPI10_006596</name>
</gene>
<evidence type="ECO:0000259" key="1">
    <source>
        <dbReference type="Pfam" id="PF24626"/>
    </source>
</evidence>
<name>A0A5B6WUF6_9ROSI</name>
<organism evidence="2 3">
    <name type="scientific">Gossypium australe</name>
    <dbReference type="NCBI Taxonomy" id="47621"/>
    <lineage>
        <taxon>Eukaryota</taxon>
        <taxon>Viridiplantae</taxon>
        <taxon>Streptophyta</taxon>
        <taxon>Embryophyta</taxon>
        <taxon>Tracheophyta</taxon>
        <taxon>Spermatophyta</taxon>
        <taxon>Magnoliopsida</taxon>
        <taxon>eudicotyledons</taxon>
        <taxon>Gunneridae</taxon>
        <taxon>Pentapetalae</taxon>
        <taxon>rosids</taxon>
        <taxon>malvids</taxon>
        <taxon>Malvales</taxon>
        <taxon>Malvaceae</taxon>
        <taxon>Malvoideae</taxon>
        <taxon>Gossypium</taxon>
    </lineage>
</organism>
<proteinExistence type="predicted"/>
<feature type="domain" description="Tf2-1-like SH3-like" evidence="1">
    <location>
        <begin position="94"/>
        <end position="151"/>
    </location>
</feature>
<dbReference type="EMBL" id="SMMG02000002">
    <property type="protein sequence ID" value="KAA3484515.1"/>
    <property type="molecule type" value="Genomic_DNA"/>
</dbReference>
<comment type="caution">
    <text evidence="2">The sequence shown here is derived from an EMBL/GenBank/DDBJ whole genome shotgun (WGS) entry which is preliminary data.</text>
</comment>
<keyword evidence="3" id="KW-1185">Reference proteome</keyword>
<evidence type="ECO:0000313" key="3">
    <source>
        <dbReference type="Proteomes" id="UP000325315"/>
    </source>
</evidence>
<dbReference type="PANTHER" id="PTHR46148">
    <property type="entry name" value="CHROMO DOMAIN-CONTAINING PROTEIN"/>
    <property type="match status" value="1"/>
</dbReference>
<dbReference type="Pfam" id="PF24626">
    <property type="entry name" value="SH3_Tf2-1"/>
    <property type="match status" value="1"/>
</dbReference>
<dbReference type="PANTHER" id="PTHR46148:SF44">
    <property type="entry name" value="GAG-POL POLYPROTEIN"/>
    <property type="match status" value="1"/>
</dbReference>
<sequence length="181" mass="21072">MMYFTPFTVVVPTEVEIQPDMTYGEEPIKILAREVKLLRNKKLSERKVFGPELIQEAKIMVKMIKGRLKAAFDKKKSYADLKLKDIKYTVGDKYLRGKWSCALIAKGKLNPRFIKPYEIIERVLLVAYHPPLSSKLKKIHDVFHVSMLCLYQSDPSHVILLEEIEVQLDFSYKEEPVEILT</sequence>
<dbReference type="AlphaFoldDB" id="A0A5B6WUF6"/>
<dbReference type="InterPro" id="IPR056924">
    <property type="entry name" value="SH3_Tf2-1"/>
</dbReference>